<dbReference type="Gene3D" id="3.40.50.2300">
    <property type="match status" value="1"/>
</dbReference>
<feature type="domain" description="HTH LytTR-type" evidence="3">
    <location>
        <begin position="146"/>
        <end position="250"/>
    </location>
</feature>
<dbReference type="GO" id="GO:0003677">
    <property type="term" value="F:DNA binding"/>
    <property type="evidence" value="ECO:0007669"/>
    <property type="project" value="InterPro"/>
</dbReference>
<protein>
    <submittedName>
        <fullName evidence="4">Two component transcriptional regulator, LytTR family</fullName>
    </submittedName>
</protein>
<evidence type="ECO:0000256" key="1">
    <source>
        <dbReference type="PROSITE-ProRule" id="PRU00169"/>
    </source>
</evidence>
<dbReference type="AlphaFoldDB" id="A0A1T5CF18"/>
<name>A0A1T5CF18_9BACT</name>
<evidence type="ECO:0000313" key="4">
    <source>
        <dbReference type="EMBL" id="SKB57690.1"/>
    </source>
</evidence>
<dbReference type="STRING" id="889453.SAMN03080601_00785"/>
<dbReference type="SUPFAM" id="SSF52172">
    <property type="entry name" value="CheY-like"/>
    <property type="match status" value="1"/>
</dbReference>
<dbReference type="OrthoDB" id="1490554at2"/>
<dbReference type="InterPro" id="IPR011006">
    <property type="entry name" value="CheY-like_superfamily"/>
</dbReference>
<sequence>MAIDGFKVLIIDDEQPARQLVRLYLKDFNEIEIAGECTNGFDAMKMIKDISPDLIFLDIQMPKVNGLELLEVLEKRPQVIFTTAYDEFAIKAFELNAVDYLLKPFSKERFDSAVKKAMERVGNNSETIQVPVEKIRENTPGLLSRIVVKKGSGMEVIPVNEIIFLEAQEDYVMIYTAKGRFMKNQTMSYYESHLNESSFVRIHRSYIVNISKISRIEPYDKDSYVAVVNPDHKLRISRSGYKKLREQLGI</sequence>
<dbReference type="Pfam" id="PF04397">
    <property type="entry name" value="LytTR"/>
    <property type="match status" value="1"/>
</dbReference>
<dbReference type="PROSITE" id="PS50110">
    <property type="entry name" value="RESPONSE_REGULATORY"/>
    <property type="match status" value="1"/>
</dbReference>
<evidence type="ECO:0000259" key="2">
    <source>
        <dbReference type="PROSITE" id="PS50110"/>
    </source>
</evidence>
<dbReference type="SMART" id="SM00850">
    <property type="entry name" value="LytTR"/>
    <property type="match status" value="1"/>
</dbReference>
<dbReference type="FunFam" id="3.40.50.2300:FF:000051">
    <property type="entry name" value="Two-component response regulator yehT"/>
    <property type="match status" value="1"/>
</dbReference>
<dbReference type="Gene3D" id="2.40.50.1020">
    <property type="entry name" value="LytTr DNA-binding domain"/>
    <property type="match status" value="1"/>
</dbReference>
<evidence type="ECO:0000259" key="3">
    <source>
        <dbReference type="PROSITE" id="PS50930"/>
    </source>
</evidence>
<dbReference type="KEGG" id="asx:CDL62_12160"/>
<keyword evidence="1" id="KW-0597">Phosphoprotein</keyword>
<evidence type="ECO:0000313" key="5">
    <source>
        <dbReference type="Proteomes" id="UP000191055"/>
    </source>
</evidence>
<reference evidence="4 5" key="1">
    <citation type="submission" date="2017-02" db="EMBL/GenBank/DDBJ databases">
        <authorList>
            <person name="Peterson S.W."/>
        </authorList>
    </citation>
    <scope>NUCLEOTIDE SEQUENCE [LARGE SCALE GENOMIC DNA]</scope>
    <source>
        <strain evidence="4 5">DSM 24412</strain>
    </source>
</reference>
<feature type="modified residue" description="4-aspartylphosphate" evidence="1">
    <location>
        <position position="58"/>
    </location>
</feature>
<accession>A0A1T5CF18</accession>
<gene>
    <name evidence="4" type="ORF">SAMN03080601_00785</name>
</gene>
<keyword evidence="5" id="KW-1185">Reference proteome</keyword>
<dbReference type="PROSITE" id="PS50930">
    <property type="entry name" value="HTH_LYTTR"/>
    <property type="match status" value="1"/>
</dbReference>
<dbReference type="PANTHER" id="PTHR37299">
    <property type="entry name" value="TRANSCRIPTIONAL REGULATOR-RELATED"/>
    <property type="match status" value="1"/>
</dbReference>
<dbReference type="PANTHER" id="PTHR37299:SF1">
    <property type="entry name" value="STAGE 0 SPORULATION PROTEIN A HOMOLOG"/>
    <property type="match status" value="1"/>
</dbReference>
<dbReference type="EMBL" id="FUYV01000003">
    <property type="protein sequence ID" value="SKB57690.1"/>
    <property type="molecule type" value="Genomic_DNA"/>
</dbReference>
<dbReference type="GO" id="GO:0000156">
    <property type="term" value="F:phosphorelay response regulator activity"/>
    <property type="evidence" value="ECO:0007669"/>
    <property type="project" value="InterPro"/>
</dbReference>
<organism evidence="4 5">
    <name type="scientific">Alkalitalea saponilacus</name>
    <dbReference type="NCBI Taxonomy" id="889453"/>
    <lineage>
        <taxon>Bacteria</taxon>
        <taxon>Pseudomonadati</taxon>
        <taxon>Bacteroidota</taxon>
        <taxon>Bacteroidia</taxon>
        <taxon>Marinilabiliales</taxon>
        <taxon>Marinilabiliaceae</taxon>
        <taxon>Alkalitalea</taxon>
    </lineage>
</organism>
<dbReference type="RefSeq" id="WP_079556576.1">
    <property type="nucleotide sequence ID" value="NZ_CP021904.1"/>
</dbReference>
<dbReference type="SMART" id="SM00448">
    <property type="entry name" value="REC"/>
    <property type="match status" value="1"/>
</dbReference>
<dbReference type="InterPro" id="IPR001789">
    <property type="entry name" value="Sig_transdc_resp-reg_receiver"/>
</dbReference>
<feature type="domain" description="Response regulatory" evidence="2">
    <location>
        <begin position="7"/>
        <end position="118"/>
    </location>
</feature>
<dbReference type="InterPro" id="IPR007492">
    <property type="entry name" value="LytTR_DNA-bd_dom"/>
</dbReference>
<proteinExistence type="predicted"/>
<dbReference type="Proteomes" id="UP000191055">
    <property type="component" value="Unassembled WGS sequence"/>
</dbReference>
<dbReference type="Pfam" id="PF00072">
    <property type="entry name" value="Response_reg"/>
    <property type="match status" value="1"/>
</dbReference>
<dbReference type="InterPro" id="IPR046947">
    <property type="entry name" value="LytR-like"/>
</dbReference>